<dbReference type="PANTHER" id="PTHR46346">
    <property type="entry name" value="PHOSPHATIDYLINOSITOL N-ACETYLGLUCOSAMINYLTRANSFERASE SUBUNIT P"/>
    <property type="match status" value="1"/>
</dbReference>
<reference evidence="8" key="1">
    <citation type="submission" date="2016-06" db="EMBL/GenBank/DDBJ databases">
        <title>Draft Genome sequence of the fungus Inonotus baumii.</title>
        <authorList>
            <person name="Zhu H."/>
            <person name="Lin W."/>
        </authorList>
    </citation>
    <scope>NUCLEOTIDE SEQUENCE</scope>
    <source>
        <strain evidence="8">821</strain>
    </source>
</reference>
<evidence type="ECO:0000256" key="2">
    <source>
        <dbReference type="ARBA" id="ARBA00022692"/>
    </source>
</evidence>
<dbReference type="AlphaFoldDB" id="A0A9Q5N738"/>
<dbReference type="InterPro" id="IPR013717">
    <property type="entry name" value="PIG-P"/>
</dbReference>
<organism evidence="8 9">
    <name type="scientific">Sanghuangporus baumii</name>
    <name type="common">Phellinus baumii</name>
    <dbReference type="NCBI Taxonomy" id="108892"/>
    <lineage>
        <taxon>Eukaryota</taxon>
        <taxon>Fungi</taxon>
        <taxon>Dikarya</taxon>
        <taxon>Basidiomycota</taxon>
        <taxon>Agaricomycotina</taxon>
        <taxon>Agaricomycetes</taxon>
        <taxon>Hymenochaetales</taxon>
        <taxon>Hymenochaetaceae</taxon>
        <taxon>Sanghuangporus</taxon>
    </lineage>
</organism>
<feature type="transmembrane region" description="Helical" evidence="6">
    <location>
        <begin position="73"/>
        <end position="96"/>
    </location>
</feature>
<dbReference type="Pfam" id="PF08510">
    <property type="entry name" value="PIG-P"/>
    <property type="match status" value="1"/>
</dbReference>
<dbReference type="GO" id="GO:0016020">
    <property type="term" value="C:membrane"/>
    <property type="evidence" value="ECO:0007669"/>
    <property type="project" value="UniProtKB-SubCell"/>
</dbReference>
<gene>
    <name evidence="8" type="ORF">A7U60_g6595</name>
</gene>
<dbReference type="GO" id="GO:0005783">
    <property type="term" value="C:endoplasmic reticulum"/>
    <property type="evidence" value="ECO:0007669"/>
    <property type="project" value="TreeGrafter"/>
</dbReference>
<comment type="subcellular location">
    <subcellularLocation>
        <location evidence="1">Membrane</location>
        <topology evidence="1">Multi-pass membrane protein</topology>
    </subcellularLocation>
</comment>
<evidence type="ECO:0000313" key="8">
    <source>
        <dbReference type="EMBL" id="OCB86283.1"/>
    </source>
</evidence>
<evidence type="ECO:0000256" key="4">
    <source>
        <dbReference type="ARBA" id="ARBA00023136"/>
    </source>
</evidence>
<dbReference type="EMBL" id="LNZH02000203">
    <property type="protein sequence ID" value="OCB86283.1"/>
    <property type="molecule type" value="Genomic_DNA"/>
</dbReference>
<sequence>MDSSNEPTSPRSPLAPYPPNSAQLKSRAPEFYGFVAWSSTYALFCLYVLWAILPDEWILSLGIEWYPSREWAVLLPAYSVILILLTYFTYWALALYNTSAFNSLSTITDTHAHIPTSKPERHTCTSPGINPFLTAAAPCAIPSPYDIPIGLVNRVLYARLPAQTQHRTLSCRASNANPSEKQACETIESGET</sequence>
<comment type="caution">
    <text evidence="8">The sequence shown here is derived from an EMBL/GenBank/DDBJ whole genome shotgun (WGS) entry which is preliminary data.</text>
</comment>
<keyword evidence="9" id="KW-1185">Reference proteome</keyword>
<evidence type="ECO:0000259" key="7">
    <source>
        <dbReference type="Pfam" id="PF08510"/>
    </source>
</evidence>
<keyword evidence="3 6" id="KW-1133">Transmembrane helix</keyword>
<dbReference type="OrthoDB" id="690928at2759"/>
<feature type="compositionally biased region" description="Polar residues" evidence="5">
    <location>
        <begin position="1"/>
        <end position="11"/>
    </location>
</feature>
<feature type="region of interest" description="Disordered" evidence="5">
    <location>
        <begin position="1"/>
        <end position="20"/>
    </location>
</feature>
<evidence type="ECO:0000256" key="6">
    <source>
        <dbReference type="SAM" id="Phobius"/>
    </source>
</evidence>
<evidence type="ECO:0000256" key="1">
    <source>
        <dbReference type="ARBA" id="ARBA00004141"/>
    </source>
</evidence>
<evidence type="ECO:0000256" key="3">
    <source>
        <dbReference type="ARBA" id="ARBA00022989"/>
    </source>
</evidence>
<feature type="domain" description="PIG-P" evidence="7">
    <location>
        <begin position="30"/>
        <end position="157"/>
    </location>
</feature>
<dbReference type="InterPro" id="IPR052263">
    <property type="entry name" value="GPI_Anchor_Biosynth"/>
</dbReference>
<protein>
    <recommendedName>
        <fullName evidence="7">PIG-P domain-containing protein</fullName>
    </recommendedName>
</protein>
<evidence type="ECO:0000256" key="5">
    <source>
        <dbReference type="SAM" id="MobiDB-lite"/>
    </source>
</evidence>
<dbReference type="PANTHER" id="PTHR46346:SF1">
    <property type="entry name" value="PHOSPHATIDYLINOSITOL N-ACETYLGLUCOSAMINYLTRANSFERASE SUBUNIT P"/>
    <property type="match status" value="1"/>
</dbReference>
<keyword evidence="4 6" id="KW-0472">Membrane</keyword>
<dbReference type="GO" id="GO:0006506">
    <property type="term" value="P:GPI anchor biosynthetic process"/>
    <property type="evidence" value="ECO:0007669"/>
    <property type="project" value="TreeGrafter"/>
</dbReference>
<feature type="transmembrane region" description="Helical" evidence="6">
    <location>
        <begin position="31"/>
        <end position="53"/>
    </location>
</feature>
<keyword evidence="2 6" id="KW-0812">Transmembrane</keyword>
<proteinExistence type="predicted"/>
<dbReference type="Proteomes" id="UP000757232">
    <property type="component" value="Unassembled WGS sequence"/>
</dbReference>
<name>A0A9Q5N738_SANBA</name>
<accession>A0A9Q5N738</accession>
<evidence type="ECO:0000313" key="9">
    <source>
        <dbReference type="Proteomes" id="UP000757232"/>
    </source>
</evidence>